<dbReference type="AlphaFoldDB" id="A0AAN8WD51"/>
<dbReference type="Proteomes" id="UP001381693">
    <property type="component" value="Unassembled WGS sequence"/>
</dbReference>
<evidence type="ECO:0000256" key="5">
    <source>
        <dbReference type="ARBA" id="ARBA00022692"/>
    </source>
</evidence>
<feature type="transmembrane region" description="Helical" evidence="14">
    <location>
        <begin position="504"/>
        <end position="524"/>
    </location>
</feature>
<feature type="compositionally biased region" description="Gly residues" evidence="13">
    <location>
        <begin position="464"/>
        <end position="475"/>
    </location>
</feature>
<evidence type="ECO:0000256" key="10">
    <source>
        <dbReference type="ARBA" id="ARBA00023180"/>
    </source>
</evidence>
<evidence type="ECO:0000259" key="15">
    <source>
        <dbReference type="SMART" id="SM00079"/>
    </source>
</evidence>
<feature type="domain" description="Ionotropic glutamate receptor L-glutamate and glycine-binding" evidence="16">
    <location>
        <begin position="73"/>
        <end position="134"/>
    </location>
</feature>
<proteinExistence type="inferred from homology"/>
<dbReference type="EMBL" id="JAXCGZ010022822">
    <property type="protein sequence ID" value="KAK7023358.1"/>
    <property type="molecule type" value="Genomic_DNA"/>
</dbReference>
<evidence type="ECO:0000313" key="18">
    <source>
        <dbReference type="Proteomes" id="UP001381693"/>
    </source>
</evidence>
<keyword evidence="12" id="KW-0407">Ion channel</keyword>
<keyword evidence="11" id="KW-1071">Ligand-gated ion channel</keyword>
<reference evidence="17 18" key="1">
    <citation type="submission" date="2023-11" db="EMBL/GenBank/DDBJ databases">
        <title>Halocaridina rubra genome assembly.</title>
        <authorList>
            <person name="Smith C."/>
        </authorList>
    </citation>
    <scope>NUCLEOTIDE SEQUENCE [LARGE SCALE GENOMIC DNA]</scope>
    <source>
        <strain evidence="17">EP-1</strain>
        <tissue evidence="17">Whole</tissue>
    </source>
</reference>
<sequence>MAVKGSGTKFTLYTSDLRYDGSRRFDVAGYWWWNHSLEWQYYLQSPIIYKTANEKYKNLNGRVLKVAAVDNWPWFGVREEDGEAFPDSGIDVTIINTLADTLNFTYEVVIPADGQWGGPQADGTVSGLIGMVSRHDAHLAIDEITITASRETVVDFTVPYYMETSTCISRAPKEKNRAFAVLLPFTLEVWVVIGLSVFLTGLALYATSYTAALYNVRGPWVNLSVLTFSTFRGLVMQGNEMKYLNWPLKCAFGGWYLYCYYVYALYSGTLTAVLSVPSYETPIDSLADLLLATKEGFYPVVFRDASIHYLFKFATSGVYQEIGDLLTQEKNYVDVIADGITKVSATTLQTKSVYIEASLAAEMRAQGQGRANFYFGRQSFFPQAYGIVCRTRSPLKKVFSPIINWRHEMALKKNGNITLTNHIEYTEHLTRVSFHSLRRLNEGGFINKWKEDEVAKLKRSSSDEGGGNSDGGTEVGDGREGGGREGPKKTGPTAITITHLQGAFFVYVIGAGTAFFILLLEWVVTSLQKE</sequence>
<keyword evidence="6 14" id="KW-1133">Transmembrane helix</keyword>
<evidence type="ECO:0000256" key="9">
    <source>
        <dbReference type="ARBA" id="ARBA00023170"/>
    </source>
</evidence>
<organism evidence="17 18">
    <name type="scientific">Halocaridina rubra</name>
    <name type="common">Hawaiian red shrimp</name>
    <dbReference type="NCBI Taxonomy" id="373956"/>
    <lineage>
        <taxon>Eukaryota</taxon>
        <taxon>Metazoa</taxon>
        <taxon>Ecdysozoa</taxon>
        <taxon>Arthropoda</taxon>
        <taxon>Crustacea</taxon>
        <taxon>Multicrustacea</taxon>
        <taxon>Malacostraca</taxon>
        <taxon>Eumalacostraca</taxon>
        <taxon>Eucarida</taxon>
        <taxon>Decapoda</taxon>
        <taxon>Pleocyemata</taxon>
        <taxon>Caridea</taxon>
        <taxon>Atyoidea</taxon>
        <taxon>Atyidae</taxon>
        <taxon>Halocaridina</taxon>
    </lineage>
</organism>
<feature type="compositionally biased region" description="Basic and acidic residues" evidence="13">
    <location>
        <begin position="476"/>
        <end position="488"/>
    </location>
</feature>
<evidence type="ECO:0000256" key="3">
    <source>
        <dbReference type="ARBA" id="ARBA00022448"/>
    </source>
</evidence>
<dbReference type="SUPFAM" id="SSF53850">
    <property type="entry name" value="Periplasmic binding protein-like II"/>
    <property type="match status" value="1"/>
</dbReference>
<evidence type="ECO:0000259" key="16">
    <source>
        <dbReference type="SMART" id="SM00918"/>
    </source>
</evidence>
<dbReference type="PANTHER" id="PTHR42643:SF24">
    <property type="entry name" value="IONOTROPIC RECEPTOR 60A"/>
    <property type="match status" value="1"/>
</dbReference>
<dbReference type="GO" id="GO:0005886">
    <property type="term" value="C:plasma membrane"/>
    <property type="evidence" value="ECO:0007669"/>
    <property type="project" value="UniProtKB-SubCell"/>
</dbReference>
<dbReference type="SMART" id="SM00918">
    <property type="entry name" value="Lig_chan-Glu_bd"/>
    <property type="match status" value="1"/>
</dbReference>
<dbReference type="InterPro" id="IPR052192">
    <property type="entry name" value="Insect_Ionotropic_Sensory_Rcpt"/>
</dbReference>
<comment type="caution">
    <text evidence="17">The sequence shown here is derived from an EMBL/GenBank/DDBJ whole genome shotgun (WGS) entry which is preliminary data.</text>
</comment>
<dbReference type="GO" id="GO:0015276">
    <property type="term" value="F:ligand-gated monoatomic ion channel activity"/>
    <property type="evidence" value="ECO:0007669"/>
    <property type="project" value="InterPro"/>
</dbReference>
<dbReference type="InterPro" id="IPR001320">
    <property type="entry name" value="Iontro_rcpt_C"/>
</dbReference>
<evidence type="ECO:0000256" key="12">
    <source>
        <dbReference type="ARBA" id="ARBA00023303"/>
    </source>
</evidence>
<evidence type="ECO:0000256" key="4">
    <source>
        <dbReference type="ARBA" id="ARBA00022475"/>
    </source>
</evidence>
<comment type="similarity">
    <text evidence="2">Belongs to the glutamate-gated ion channel (TC 1.A.10.1) family.</text>
</comment>
<feature type="region of interest" description="Disordered" evidence="13">
    <location>
        <begin position="457"/>
        <end position="493"/>
    </location>
</feature>
<dbReference type="Pfam" id="PF00060">
    <property type="entry name" value="Lig_chan"/>
    <property type="match status" value="1"/>
</dbReference>
<evidence type="ECO:0000256" key="7">
    <source>
        <dbReference type="ARBA" id="ARBA00023065"/>
    </source>
</evidence>
<dbReference type="PANTHER" id="PTHR42643">
    <property type="entry name" value="IONOTROPIC RECEPTOR 20A-RELATED"/>
    <property type="match status" value="1"/>
</dbReference>
<keyword evidence="9" id="KW-0675">Receptor</keyword>
<comment type="subcellular location">
    <subcellularLocation>
        <location evidence="1">Cell membrane</location>
        <topology evidence="1">Multi-pass membrane protein</topology>
    </subcellularLocation>
</comment>
<keyword evidence="5 14" id="KW-0812">Transmembrane</keyword>
<evidence type="ECO:0000256" key="13">
    <source>
        <dbReference type="SAM" id="MobiDB-lite"/>
    </source>
</evidence>
<evidence type="ECO:0000256" key="2">
    <source>
        <dbReference type="ARBA" id="ARBA00008685"/>
    </source>
</evidence>
<keyword evidence="8 14" id="KW-0472">Membrane</keyword>
<dbReference type="Gene3D" id="3.40.190.10">
    <property type="entry name" value="Periplasmic binding protein-like II"/>
    <property type="match status" value="1"/>
</dbReference>
<feature type="domain" description="Ionotropic glutamate receptor C-terminal" evidence="15">
    <location>
        <begin position="63"/>
        <end position="456"/>
    </location>
</feature>
<evidence type="ECO:0000256" key="1">
    <source>
        <dbReference type="ARBA" id="ARBA00004651"/>
    </source>
</evidence>
<feature type="transmembrane region" description="Helical" evidence="14">
    <location>
        <begin position="179"/>
        <end position="206"/>
    </location>
</feature>
<keyword evidence="7" id="KW-0406">Ion transport</keyword>
<keyword evidence="18" id="KW-1185">Reference proteome</keyword>
<evidence type="ECO:0000256" key="6">
    <source>
        <dbReference type="ARBA" id="ARBA00022989"/>
    </source>
</evidence>
<evidence type="ECO:0000256" key="11">
    <source>
        <dbReference type="ARBA" id="ARBA00023286"/>
    </source>
</evidence>
<gene>
    <name evidence="17" type="ORF">SK128_005254</name>
</gene>
<keyword evidence="10" id="KW-0325">Glycoprotein</keyword>
<dbReference type="GO" id="GO:0050906">
    <property type="term" value="P:detection of stimulus involved in sensory perception"/>
    <property type="evidence" value="ECO:0007669"/>
    <property type="project" value="UniProtKB-ARBA"/>
</dbReference>
<evidence type="ECO:0000313" key="17">
    <source>
        <dbReference type="EMBL" id="KAK7023358.1"/>
    </source>
</evidence>
<name>A0AAN8WD51_HALRR</name>
<evidence type="ECO:0000256" key="14">
    <source>
        <dbReference type="SAM" id="Phobius"/>
    </source>
</evidence>
<dbReference type="InterPro" id="IPR019594">
    <property type="entry name" value="Glu/Gly-bd"/>
</dbReference>
<evidence type="ECO:0000256" key="8">
    <source>
        <dbReference type="ARBA" id="ARBA00023136"/>
    </source>
</evidence>
<protein>
    <submittedName>
        <fullName evidence="17">Uncharacterized protein</fullName>
    </submittedName>
</protein>
<keyword evidence="4" id="KW-1003">Cell membrane</keyword>
<dbReference type="Gene3D" id="1.10.287.70">
    <property type="match status" value="1"/>
</dbReference>
<accession>A0AAN8WD51</accession>
<feature type="transmembrane region" description="Helical" evidence="14">
    <location>
        <begin position="255"/>
        <end position="276"/>
    </location>
</feature>
<keyword evidence="3" id="KW-0813">Transport</keyword>
<dbReference type="SMART" id="SM00079">
    <property type="entry name" value="PBPe"/>
    <property type="match status" value="1"/>
</dbReference>
<dbReference type="Pfam" id="PF10613">
    <property type="entry name" value="Lig_chan-Glu_bd"/>
    <property type="match status" value="1"/>
</dbReference>